<dbReference type="GO" id="GO:0005737">
    <property type="term" value="C:cytoplasm"/>
    <property type="evidence" value="ECO:0007669"/>
    <property type="project" value="UniProtKB-SubCell"/>
</dbReference>
<dbReference type="PANTHER" id="PTHR22605:SF1">
    <property type="entry name" value="RZ-TYPE DOMAIN-CONTAINING PROTEIN"/>
    <property type="match status" value="1"/>
</dbReference>
<keyword evidence="3" id="KW-0479">Metal-binding</keyword>
<feature type="non-terminal residue" evidence="10">
    <location>
        <position position="1"/>
    </location>
</feature>
<comment type="subcellular location">
    <subcellularLocation>
        <location evidence="1">Cytoplasm</location>
    </subcellularLocation>
</comment>
<evidence type="ECO:0000256" key="4">
    <source>
        <dbReference type="ARBA" id="ARBA00022771"/>
    </source>
</evidence>
<evidence type="ECO:0000313" key="10">
    <source>
        <dbReference type="EMBL" id="ETO06491.1"/>
    </source>
</evidence>
<comment type="caution">
    <text evidence="10">The sequence shown here is derived from an EMBL/GenBank/DDBJ whole genome shotgun (WGS) entry which is preliminary data.</text>
</comment>
<dbReference type="Pfam" id="PF20173">
    <property type="entry name" value="ZnF_RZ-type"/>
    <property type="match status" value="1"/>
</dbReference>
<dbReference type="InterPro" id="IPR046439">
    <property type="entry name" value="ZF_RZ_dom"/>
</dbReference>
<keyword evidence="2" id="KW-0963">Cytoplasm</keyword>
<dbReference type="EMBL" id="ASPP01027080">
    <property type="protein sequence ID" value="ETO06491.1"/>
    <property type="molecule type" value="Genomic_DNA"/>
</dbReference>
<evidence type="ECO:0000256" key="1">
    <source>
        <dbReference type="ARBA" id="ARBA00004496"/>
    </source>
</evidence>
<dbReference type="PANTHER" id="PTHR22605">
    <property type="entry name" value="RZ-TYPE DOMAIN-CONTAINING PROTEIN"/>
    <property type="match status" value="1"/>
</dbReference>
<feature type="region of interest" description="Disordered" evidence="8">
    <location>
        <begin position="2121"/>
        <end position="2154"/>
    </location>
</feature>
<evidence type="ECO:0000313" key="11">
    <source>
        <dbReference type="Proteomes" id="UP000023152"/>
    </source>
</evidence>
<feature type="region of interest" description="Disordered" evidence="8">
    <location>
        <begin position="394"/>
        <end position="416"/>
    </location>
</feature>
<proteinExistence type="predicted"/>
<dbReference type="PROSITE" id="PS51981">
    <property type="entry name" value="ZF_RZ"/>
    <property type="match status" value="1"/>
</dbReference>
<dbReference type="GO" id="GO:0004842">
    <property type="term" value="F:ubiquitin-protein transferase activity"/>
    <property type="evidence" value="ECO:0007669"/>
    <property type="project" value="InterPro"/>
</dbReference>
<keyword evidence="11" id="KW-1185">Reference proteome</keyword>
<feature type="compositionally biased region" description="Basic and acidic residues" evidence="8">
    <location>
        <begin position="1049"/>
        <end position="1070"/>
    </location>
</feature>
<evidence type="ECO:0000256" key="5">
    <source>
        <dbReference type="ARBA" id="ARBA00022833"/>
    </source>
</evidence>
<keyword evidence="6" id="KW-0391">Immunity</keyword>
<dbReference type="GO" id="GO:0002376">
    <property type="term" value="P:immune system process"/>
    <property type="evidence" value="ECO:0007669"/>
    <property type="project" value="UniProtKB-KW"/>
</dbReference>
<feature type="coiled-coil region" evidence="7">
    <location>
        <begin position="2368"/>
        <end position="2411"/>
    </location>
</feature>
<keyword evidence="5" id="KW-0862">Zinc</keyword>
<reference evidence="10 11" key="1">
    <citation type="journal article" date="2013" name="Curr. Biol.">
        <title>The Genome of the Foraminiferan Reticulomyxa filosa.</title>
        <authorList>
            <person name="Glockner G."/>
            <person name="Hulsmann N."/>
            <person name="Schleicher M."/>
            <person name="Noegel A.A."/>
            <person name="Eichinger L."/>
            <person name="Gallinger C."/>
            <person name="Pawlowski J."/>
            <person name="Sierra R."/>
            <person name="Euteneuer U."/>
            <person name="Pillet L."/>
            <person name="Moustafa A."/>
            <person name="Platzer M."/>
            <person name="Groth M."/>
            <person name="Szafranski K."/>
            <person name="Schliwa M."/>
        </authorList>
    </citation>
    <scope>NUCLEOTIDE SEQUENCE [LARGE SCALE GENOMIC DNA]</scope>
</reference>
<name>X6LYR8_RETFI</name>
<evidence type="ECO:0000256" key="8">
    <source>
        <dbReference type="SAM" id="MobiDB-lite"/>
    </source>
</evidence>
<feature type="compositionally biased region" description="Acidic residues" evidence="8">
    <location>
        <begin position="1081"/>
        <end position="1092"/>
    </location>
</feature>
<dbReference type="GO" id="GO:0016887">
    <property type="term" value="F:ATP hydrolysis activity"/>
    <property type="evidence" value="ECO:0007669"/>
    <property type="project" value="InterPro"/>
</dbReference>
<dbReference type="InterPro" id="IPR031248">
    <property type="entry name" value="RNF213"/>
</dbReference>
<gene>
    <name evidence="10" type="ORF">RFI_30897</name>
</gene>
<evidence type="ECO:0000256" key="3">
    <source>
        <dbReference type="ARBA" id="ARBA00022723"/>
    </source>
</evidence>
<evidence type="ECO:0000256" key="7">
    <source>
        <dbReference type="SAM" id="Coils"/>
    </source>
</evidence>
<feature type="region of interest" description="Disordered" evidence="8">
    <location>
        <begin position="1015"/>
        <end position="1098"/>
    </location>
</feature>
<sequence length="2602" mass="302921">VLHQVPQPDKEGLRSTAEAIVRNQPNSNTGGQIDTNLVKIAQLYDSIMKDQDDFPFDFDFYGHRDFYSLASFLKYSTQEVRNPQIATIEGVMRNFGGMTKKQTEDFLFRKIGKYICNGNDPSTELIWGSLSPLHLIHNNITQTRQQAQSPNKYEIRNIMLITESPVMWKILFDSGIASVDTSEVIFGSRFSGDAHSTIYLYRTIERVRNAMNTGKLCILLKLEQLYDALYDVLNQRYQTVDDQKFSSITCIYTYMYTYIYVYVYCDCSHFFFFFVFVKRYCRICFGGDSIRCHISESFRFVVVVPREEAFHESKNAELHTPVAFLSRFEKYFLDPNLLEQFGLDPLWRSKFEALQKRIITGFSDHRPPKLSTIFVGFVQSYTYVSLLINETTAKKNKKKREHEEKHDPDENDTYDVEFDDNTEHKKADEIKQSADNCWQILLQNTSLQYMIGDQNKQRTGFIPYANILDVLKREGANKEDTLKLIKVTTHDFQLLGSHVVETDNVCAALTRDASPQSAYVPSSNADLQKLFASFGKKDKKMNKGQLTEIRLKELRDFVQETDFFTYVLDFFRDNTSPATHNVLVLTCDALMHETMLMHYLHVQYLVEKAYTNHLKTLGSQNTDRIKTFIMLIFVNRESTKSSKEQDNKRALQNQDNSMAYPLIFNTMWKHVFVDALLPADYMNEIQISDINISDGASLNEIRTRVKENRFFFFFWNNSFYIDIIYNDCFCMFSMELFINSYEIALNFIDVGRTNQSILYEEIHRLKNYLSLDIEDKGNLRQALNLRLRGVLDDPQNGVEPCLRQVLHQPLAERRSLRSQFMSNVVEKIKFLLVEILLVLFENRNILLYRSPTVNDIRMDDLFLQLLQEPKIVTFSQTKHEAGVVPKDDIPDGCQFPFSSHVHAYFSSFRESFFHLYERKQQENNGNLLGFLIIHIHNLVQTTQLKISFDGLPTDIVQSFLRDIVQLEGNGSFGLQRLNEDVRNLLVDHIYAFVERAAVAAFRMFGTSRVTQQVLNRGRRYGDESKNGGDAPKSNENDDDNAEIQILNDDAQRSRSNSDSDSKSEEKREFDDIPSYLRDGYDNDQDDDEDEEKDDVKVEDSQFQVTEVYAVLWSHEALLRDYVDMLSLLSKRELEVAKRIWEEELHLHDAVGKILMTTLECVERLLQETSKEELKKKVDMVISVSSALGNLLQWSNQNSKDNELKKKITEKWNVLKLTLLCIAATNYHIRNDDSSNFIVQTFGACQFDDFRALNALLEHVKRTISSQDRARSEDQNEILQWLVQTYIRTFTLKPVSDSRSIANQNQGEFAGQLALWVQGADITFSIKPTQFTKMEIVVHWKIYVYIKKKKKEAHENIRNALVNQAQTCKLDSEFGVLLVRAQEQFLHFQEAISQTTLKQQDKPNVTRYQQLSQLLAQRVNENNMLDIFLAIAECKVWVYYLSHYIGSTFDSPYSYVNEGIEIESGSNQKLVRSVYLTASDCKAIGQLFMVDKTRMGETEWRIRQGLRYYLLIELWRRKGSRASIHLTNKKFSNLFGFSMDVNEHQASNLNIPKSVPLDDTFRLLEHCGDEKMNEYYTQSRDLFTKAIGSNKIEWNWFQQRYFIHFVAGLHFFFIYLFVYKHIYNRATQNKTTGVFNQLYLNKNYKHLQMVSAFTRKIGETHLNIRQQVHRERDSQLTHFQNQKDEARLENVQVYRLAWQLIGVILSLPQSPLSILFHDPMAYQNNYLLAMPEDQSALLLQAMAGCGAWLCPNNHLYFVMNCTRTKESAKCPTCGEDIGNKADAEQHNAAKNNQRLGTVQADGKIKPDHLGATEGVAEYRPDLLAPKGYVIMEGGVDDKCRDFDDVSIRIARLFVSLVLLMHHCNQDKSECIKLCLHFFNTSFFFSHNNGNNNGKGFTKLDKDGPKTMAKLFTMVQSYIEAIGKKSGASSFESTLLLLHSITHRLYLTFATKFPQGFADLSIEGRRKFEKYLLEDCITPVMQAKDEHIRKTRAQIGLHLEYKYWGKRVEEDMNLESDEYKEFENNYIPNTFLPFRFVTLSEFRQFVIQKPENKQKYPVLWGILKTIDMTGVEEKQQSLSAAFVMKQQEKNKWGDKHKWEKAWQGFSEGWNHVASRVTADRQKQGLRVDREQNTKRETIEEKKEVEEKKVEEKKEEPHAALQIDTGMGEFERYLILASQCQTIKFECIRRNGPNDTFKAADVPLSLALYCGSSGPLATSNMIYLLLEHLVTINNNCLINCYQLNEQQENSLGNINLTHISSEKDVVGMDETQFLQEIQQHTSQQLKYGKQVGFDLNLKFLEHRIKEQFIVGRKFITFTLNEVLFELAGQHDIRQLVALINQKHQKLNENYTTNYFQRPEKEYLGLLQGKILQRAEYNFMEYKEYLEDFENENEKENKEHEYETSENKLIAYKTAINAIAQVIVSLYRQRTLPDGNTNKLGDYMETVLHLQQAEYEPFRSDDLCLKHCEAVWKYLEKIYLLAENKWHNMPTKLMKLYQEPVPSYLEKELTHFATKTPSEQMWELLMQWKLFLEIRLSQEDYEKANLIPLHQYLGISMSDTQLEKLVQTLPGELNLTNAGVSYVICAKTCQKREQNNQIEEIVETER</sequence>
<organism evidence="10 11">
    <name type="scientific">Reticulomyxa filosa</name>
    <dbReference type="NCBI Taxonomy" id="46433"/>
    <lineage>
        <taxon>Eukaryota</taxon>
        <taxon>Sar</taxon>
        <taxon>Rhizaria</taxon>
        <taxon>Retaria</taxon>
        <taxon>Foraminifera</taxon>
        <taxon>Monothalamids</taxon>
        <taxon>Reticulomyxidae</taxon>
        <taxon>Reticulomyxa</taxon>
    </lineage>
</organism>
<keyword evidence="4" id="KW-0863">Zinc-finger</keyword>
<keyword evidence="7" id="KW-0175">Coiled coil</keyword>
<dbReference type="GO" id="GO:0008270">
    <property type="term" value="F:zinc ion binding"/>
    <property type="evidence" value="ECO:0007669"/>
    <property type="project" value="UniProtKB-KW"/>
</dbReference>
<accession>X6LYR8</accession>
<dbReference type="Proteomes" id="UP000023152">
    <property type="component" value="Unassembled WGS sequence"/>
</dbReference>
<protein>
    <recommendedName>
        <fullName evidence="9">RZ-type domain-containing protein</fullName>
    </recommendedName>
</protein>
<evidence type="ECO:0000256" key="6">
    <source>
        <dbReference type="ARBA" id="ARBA00022859"/>
    </source>
</evidence>
<evidence type="ECO:0000256" key="2">
    <source>
        <dbReference type="ARBA" id="ARBA00022490"/>
    </source>
</evidence>
<evidence type="ECO:0000259" key="9">
    <source>
        <dbReference type="PROSITE" id="PS51981"/>
    </source>
</evidence>
<feature type="domain" description="RZ-type" evidence="9">
    <location>
        <begin position="1729"/>
        <end position="1804"/>
    </location>
</feature>